<evidence type="ECO:0000256" key="3">
    <source>
        <dbReference type="ARBA" id="ARBA00023159"/>
    </source>
</evidence>
<dbReference type="InterPro" id="IPR018060">
    <property type="entry name" value="HTH_AraC"/>
</dbReference>
<dbReference type="InterPro" id="IPR050204">
    <property type="entry name" value="AraC_XylS_family_regulators"/>
</dbReference>
<keyword evidence="4" id="KW-0804">Transcription</keyword>
<comment type="function">
    <text evidence="5">Regulatory protein of the TOL plasmid xyl operons. XylS activates the xylXYZLTEGFJQKIH operon required for the degradation of toluene, m-xylene and p-xylene.</text>
</comment>
<dbReference type="PROSITE" id="PS01124">
    <property type="entry name" value="HTH_ARAC_FAMILY_2"/>
    <property type="match status" value="1"/>
</dbReference>
<evidence type="ECO:0000259" key="6">
    <source>
        <dbReference type="PROSITE" id="PS01124"/>
    </source>
</evidence>
<dbReference type="InterPro" id="IPR035418">
    <property type="entry name" value="AraC-bd_2"/>
</dbReference>
<dbReference type="PANTHER" id="PTHR46796:SF6">
    <property type="entry name" value="ARAC SUBFAMILY"/>
    <property type="match status" value="1"/>
</dbReference>
<dbReference type="GO" id="GO:0043565">
    <property type="term" value="F:sequence-specific DNA binding"/>
    <property type="evidence" value="ECO:0007669"/>
    <property type="project" value="InterPro"/>
</dbReference>
<dbReference type="InterPro" id="IPR009057">
    <property type="entry name" value="Homeodomain-like_sf"/>
</dbReference>
<evidence type="ECO:0000256" key="2">
    <source>
        <dbReference type="ARBA" id="ARBA00023125"/>
    </source>
</evidence>
<sequence>MAPRRDRLDFIYEVNAMNTAQYATTIVPPAQRFEYWKEVVCRHCIPAASQPLMENDFDGELSVRTLGVLDICTLSAPLHRWDRTAAHLRSGPDDDLWLGFSRHGHGQLEQGGRQAVLGADRLFLYDASQPFRFSIGGENHLIRIPRYLLSAQLPGVENLTAQVLDESRPGLIPLREMLRQVVSEKRDLPNAALSERLSRTLLDLLVLSVELQGVKTAGIERDLYARIMNYIARHLTEPELTIERIAQAHHVSTRTVTRAFARHQKTPMSAIWQARLQASREAMERGHARTVSQVALDFGFSDLSHFSHAFRRAFGVCPQSLLQRR</sequence>
<accession>A0A0P9PY95</accession>
<proteinExistence type="predicted"/>
<dbReference type="SMART" id="SM00342">
    <property type="entry name" value="HTH_ARAC"/>
    <property type="match status" value="1"/>
</dbReference>
<evidence type="ECO:0000256" key="1">
    <source>
        <dbReference type="ARBA" id="ARBA00023015"/>
    </source>
</evidence>
<dbReference type="Proteomes" id="UP000050346">
    <property type="component" value="Unassembled WGS sequence"/>
</dbReference>
<gene>
    <name evidence="7" type="ORF">ALO71_02943</name>
</gene>
<name>A0A0P9PY95_PSEA0</name>
<dbReference type="InterPro" id="IPR020449">
    <property type="entry name" value="Tscrpt_reg_AraC-type_HTH"/>
</dbReference>
<keyword evidence="2" id="KW-0238">DNA-binding</keyword>
<protein>
    <recommendedName>
        <fullName evidence="6">HTH araC/xylS-type domain-containing protein</fullName>
    </recommendedName>
</protein>
<organism evidence="7 8">
    <name type="scientific">Pseudomonas amygdali pv. dendropanacis</name>
    <dbReference type="NCBI Taxonomy" id="235272"/>
    <lineage>
        <taxon>Bacteria</taxon>
        <taxon>Pseudomonadati</taxon>
        <taxon>Pseudomonadota</taxon>
        <taxon>Gammaproteobacteria</taxon>
        <taxon>Pseudomonadales</taxon>
        <taxon>Pseudomonadaceae</taxon>
        <taxon>Pseudomonas</taxon>
        <taxon>Pseudomonas amygdali</taxon>
    </lineage>
</organism>
<dbReference type="Gene3D" id="1.10.10.60">
    <property type="entry name" value="Homeodomain-like"/>
    <property type="match status" value="1"/>
</dbReference>
<evidence type="ECO:0000256" key="4">
    <source>
        <dbReference type="ARBA" id="ARBA00023163"/>
    </source>
</evidence>
<dbReference type="Pfam" id="PF14525">
    <property type="entry name" value="AraC_binding_2"/>
    <property type="match status" value="1"/>
</dbReference>
<evidence type="ECO:0000313" key="7">
    <source>
        <dbReference type="EMBL" id="KPX23592.1"/>
    </source>
</evidence>
<comment type="caution">
    <text evidence="7">The sequence shown here is derived from an EMBL/GenBank/DDBJ whole genome shotgun (WGS) entry which is preliminary data.</text>
</comment>
<dbReference type="GO" id="GO:0003700">
    <property type="term" value="F:DNA-binding transcription factor activity"/>
    <property type="evidence" value="ECO:0007669"/>
    <property type="project" value="InterPro"/>
</dbReference>
<evidence type="ECO:0000313" key="8">
    <source>
        <dbReference type="Proteomes" id="UP000050346"/>
    </source>
</evidence>
<dbReference type="Pfam" id="PF12833">
    <property type="entry name" value="HTH_18"/>
    <property type="match status" value="1"/>
</dbReference>
<dbReference type="PANTHER" id="PTHR46796">
    <property type="entry name" value="HTH-TYPE TRANSCRIPTIONAL ACTIVATOR RHAS-RELATED"/>
    <property type="match status" value="1"/>
</dbReference>
<keyword evidence="3" id="KW-0010">Activator</keyword>
<feature type="domain" description="HTH araC/xylS-type" evidence="6">
    <location>
        <begin position="225"/>
        <end position="324"/>
    </location>
</feature>
<keyword evidence="1" id="KW-0805">Transcription regulation</keyword>
<dbReference type="PRINTS" id="PR00032">
    <property type="entry name" value="HTHARAC"/>
</dbReference>
<reference evidence="7 8" key="1">
    <citation type="submission" date="2015-09" db="EMBL/GenBank/DDBJ databases">
        <title>Genome announcement of multiple Pseudomonas syringae strains.</title>
        <authorList>
            <person name="Thakur S."/>
            <person name="Wang P.W."/>
            <person name="Gong Y."/>
            <person name="Weir B.S."/>
            <person name="Guttman D.S."/>
        </authorList>
    </citation>
    <scope>NUCLEOTIDE SEQUENCE [LARGE SCALE GENOMIC DNA]</scope>
    <source>
        <strain evidence="7 8">ICMP9150</strain>
    </source>
</reference>
<dbReference type="AlphaFoldDB" id="A0A0P9PY95"/>
<dbReference type="PATRIC" id="fig|235272.12.peg.4037"/>
<dbReference type="EMBL" id="LJQG01000039">
    <property type="protein sequence ID" value="KPX23592.1"/>
    <property type="molecule type" value="Genomic_DNA"/>
</dbReference>
<evidence type="ECO:0000256" key="5">
    <source>
        <dbReference type="ARBA" id="ARBA00037345"/>
    </source>
</evidence>
<dbReference type="SUPFAM" id="SSF46689">
    <property type="entry name" value="Homeodomain-like"/>
    <property type="match status" value="1"/>
</dbReference>